<gene>
    <name evidence="1" type="ORF">LCGC14_2432060</name>
</gene>
<reference evidence="1" key="1">
    <citation type="journal article" date="2015" name="Nature">
        <title>Complex archaea that bridge the gap between prokaryotes and eukaryotes.</title>
        <authorList>
            <person name="Spang A."/>
            <person name="Saw J.H."/>
            <person name="Jorgensen S.L."/>
            <person name="Zaremba-Niedzwiedzka K."/>
            <person name="Martijn J."/>
            <person name="Lind A.E."/>
            <person name="van Eijk R."/>
            <person name="Schleper C."/>
            <person name="Guy L."/>
            <person name="Ettema T.J."/>
        </authorList>
    </citation>
    <scope>NUCLEOTIDE SEQUENCE</scope>
</reference>
<evidence type="ECO:0000313" key="1">
    <source>
        <dbReference type="EMBL" id="KKL22773.1"/>
    </source>
</evidence>
<dbReference type="AlphaFoldDB" id="A0A0F9EFM0"/>
<proteinExistence type="predicted"/>
<protein>
    <submittedName>
        <fullName evidence="1">Uncharacterized protein</fullName>
    </submittedName>
</protein>
<comment type="caution">
    <text evidence="1">The sequence shown here is derived from an EMBL/GenBank/DDBJ whole genome shotgun (WGS) entry which is preliminary data.</text>
</comment>
<sequence>MKELTKLSKFYNKNDSNKTIERRYKNCIPSIRLTLKRIIPTKRFQSLKNSLRSQGWKDWHILMGIFNFVMNYRMEKMGISGNQYAMIKFQETYPYQEEKDDNVYVPLSEITEKNLKVGLESSQLATICVLGLSIPHNTAIKKEKISEILNKFNYWEDDVKHEALFDL</sequence>
<dbReference type="EMBL" id="LAZR01037220">
    <property type="protein sequence ID" value="KKL22773.1"/>
    <property type="molecule type" value="Genomic_DNA"/>
</dbReference>
<organism evidence="1">
    <name type="scientific">marine sediment metagenome</name>
    <dbReference type="NCBI Taxonomy" id="412755"/>
    <lineage>
        <taxon>unclassified sequences</taxon>
        <taxon>metagenomes</taxon>
        <taxon>ecological metagenomes</taxon>
    </lineage>
</organism>
<accession>A0A0F9EFM0</accession>
<name>A0A0F9EFM0_9ZZZZ</name>